<protein>
    <submittedName>
        <fullName evidence="3">Uncharacterized protein</fullName>
    </submittedName>
</protein>
<reference evidence="3" key="1">
    <citation type="submission" date="2022-11" db="UniProtKB">
        <authorList>
            <consortium name="WormBaseParasite"/>
        </authorList>
    </citation>
    <scope>IDENTIFICATION</scope>
</reference>
<organism evidence="2 3">
    <name type="scientific">Acrobeloides nanus</name>
    <dbReference type="NCBI Taxonomy" id="290746"/>
    <lineage>
        <taxon>Eukaryota</taxon>
        <taxon>Metazoa</taxon>
        <taxon>Ecdysozoa</taxon>
        <taxon>Nematoda</taxon>
        <taxon>Chromadorea</taxon>
        <taxon>Rhabditida</taxon>
        <taxon>Tylenchina</taxon>
        <taxon>Cephalobomorpha</taxon>
        <taxon>Cephaloboidea</taxon>
        <taxon>Cephalobidae</taxon>
        <taxon>Acrobeloides</taxon>
    </lineage>
</organism>
<evidence type="ECO:0000313" key="3">
    <source>
        <dbReference type="WBParaSite" id="ACRNAN_scaffold2057.g30887.t1"/>
    </source>
</evidence>
<evidence type="ECO:0000313" key="2">
    <source>
        <dbReference type="Proteomes" id="UP000887540"/>
    </source>
</evidence>
<proteinExistence type="predicted"/>
<name>A0A914DA11_9BILA</name>
<accession>A0A914DA11</accession>
<keyword evidence="2" id="KW-1185">Reference proteome</keyword>
<evidence type="ECO:0000256" key="1">
    <source>
        <dbReference type="SAM" id="SignalP"/>
    </source>
</evidence>
<keyword evidence="1" id="KW-0732">Signal</keyword>
<dbReference type="Gene3D" id="2.60.120.200">
    <property type="match status" value="1"/>
</dbReference>
<dbReference type="WBParaSite" id="ACRNAN_scaffold2057.g30887.t1">
    <property type="protein sequence ID" value="ACRNAN_scaffold2057.g30887.t1"/>
    <property type="gene ID" value="ACRNAN_scaffold2057.g30887"/>
</dbReference>
<feature type="chain" id="PRO_5036770673" evidence="1">
    <location>
        <begin position="18"/>
        <end position="626"/>
    </location>
</feature>
<dbReference type="AlphaFoldDB" id="A0A914DA11"/>
<dbReference type="Proteomes" id="UP000887540">
    <property type="component" value="Unplaced"/>
</dbReference>
<sequence length="626" mass="69914">MRAKAFLFLTLVSFCIANSIEEDDDKDITIRNKRQNVNGTQDFLKQCFDLAYGPDWNDSSCAPGWNYGFLIPQNKFDDCLQTCANLKSQQIIGSNEDCNKDFCYLAQEYLQMCNTPIFIIQDNNPEDQNFNTDETYVSQCVFISNVDYDLTYINNKLDTRDLINQFCPASAQAAKNDTGLSQILGIICDFENQSMCSYQNEVVSVNGHVVTQNWTSVKGPYQNALTGIKKAAQGDYFAAVYLKPKDNAQMMVNATLRKNFVVTLQGYWATQGTIFVAGCLDENGLEILYKTTGNVNASDYNAWKNVTLSIQSSACSNFFIGAYNNGKNTGAVGVDNIQLSYNCSFLKVANLESQNSPVSGRKKRNTKFTKNCQIGNNGVCIYGQKVTCQNNTDCNQNRYIAIIRGLRKNMFTTRCRKPVNPDNSNICACKVGQIWVGTYGCVKKVKGKNYYVCTKSEADKCNTIPNSVCSNKLCKCRNGYSRKEDLSIMQCDSDPKSCLDSEYCKNLMGATAECNNGICICIDPNSYAENLGPNGRCLTQEFTNQTFLLFSEPNYADSNFDKKAASLFIHDGACVTLFENNDCTGQFIPFYSSEANLSATSFHVDISDKYYNFLNMASAFMECELP</sequence>
<feature type="signal peptide" evidence="1">
    <location>
        <begin position="1"/>
        <end position="17"/>
    </location>
</feature>